<dbReference type="Pfam" id="PF01258">
    <property type="entry name" value="zf-dskA_traR"/>
    <property type="match status" value="1"/>
</dbReference>
<dbReference type="SUPFAM" id="SSF57716">
    <property type="entry name" value="Glucocorticoid receptor-like (DNA-binding domain)"/>
    <property type="match status" value="1"/>
</dbReference>
<evidence type="ECO:0000256" key="1">
    <source>
        <dbReference type="ARBA" id="ARBA00022723"/>
    </source>
</evidence>
<evidence type="ECO:0000256" key="4">
    <source>
        <dbReference type="PROSITE-ProRule" id="PRU00510"/>
    </source>
</evidence>
<dbReference type="PANTHER" id="PTHR33823">
    <property type="entry name" value="RNA POLYMERASE-BINDING TRANSCRIPTION FACTOR DKSA-RELATED"/>
    <property type="match status" value="1"/>
</dbReference>
<reference evidence="6 7" key="1">
    <citation type="submission" date="2020-10" db="EMBL/GenBank/DDBJ databases">
        <title>complete genome sequencing of Lysobacter sp. H23M41.</title>
        <authorList>
            <person name="Bae J.-W."/>
            <person name="Lee S.-Y."/>
        </authorList>
    </citation>
    <scope>NUCLEOTIDE SEQUENCE [LARGE SCALE GENOMIC DNA]</scope>
    <source>
        <strain evidence="6 7">H23M41</strain>
    </source>
</reference>
<proteinExistence type="predicted"/>
<sequence>MTSLSSTQREHLAKMMDEREPVLREEIRDGLRRMRVEGYDELLSGTSDAGDESLASLVTDINNADTKRDAVELQDIFAARARMAGGTYGICIDCDVAIPYERLEAYPTAKRCLACQQVHEARRAQR</sequence>
<feature type="domain" description="Zinc finger DksA/TraR C4-type" evidence="5">
    <location>
        <begin position="86"/>
        <end position="120"/>
    </location>
</feature>
<dbReference type="InterPro" id="IPR000962">
    <property type="entry name" value="Znf_DskA_TraR"/>
</dbReference>
<evidence type="ECO:0000259" key="5">
    <source>
        <dbReference type="Pfam" id="PF01258"/>
    </source>
</evidence>
<keyword evidence="3" id="KW-0862">Zinc</keyword>
<dbReference type="PROSITE" id="PS51128">
    <property type="entry name" value="ZF_DKSA_2"/>
    <property type="match status" value="1"/>
</dbReference>
<dbReference type="PANTHER" id="PTHR33823:SF4">
    <property type="entry name" value="GENERAL STRESS PROTEIN 16O"/>
    <property type="match status" value="1"/>
</dbReference>
<evidence type="ECO:0000256" key="2">
    <source>
        <dbReference type="ARBA" id="ARBA00022771"/>
    </source>
</evidence>
<dbReference type="Proteomes" id="UP000593932">
    <property type="component" value="Chromosome"/>
</dbReference>
<keyword evidence="7" id="KW-1185">Reference proteome</keyword>
<feature type="zinc finger region" description="dksA C4-type" evidence="4">
    <location>
        <begin position="91"/>
        <end position="115"/>
    </location>
</feature>
<dbReference type="RefSeq" id="WP_194034994.1">
    <property type="nucleotide sequence ID" value="NZ_CP063657.1"/>
</dbReference>
<evidence type="ECO:0000313" key="7">
    <source>
        <dbReference type="Proteomes" id="UP000593932"/>
    </source>
</evidence>
<dbReference type="Gene3D" id="1.20.120.910">
    <property type="entry name" value="DksA, coiled-coil domain"/>
    <property type="match status" value="1"/>
</dbReference>
<keyword evidence="2" id="KW-0863">Zinc-finger</keyword>
<name>A0A7S6ULK6_9GAMM</name>
<dbReference type="EMBL" id="CP063657">
    <property type="protein sequence ID" value="QOW22464.1"/>
    <property type="molecule type" value="Genomic_DNA"/>
</dbReference>
<accession>A0A7S6ULK6</accession>
<evidence type="ECO:0000256" key="3">
    <source>
        <dbReference type="ARBA" id="ARBA00022833"/>
    </source>
</evidence>
<keyword evidence="1" id="KW-0479">Metal-binding</keyword>
<organism evidence="6 7">
    <name type="scientific">Novilysobacter avium</name>
    <dbReference type="NCBI Taxonomy" id="2781023"/>
    <lineage>
        <taxon>Bacteria</taxon>
        <taxon>Pseudomonadati</taxon>
        <taxon>Pseudomonadota</taxon>
        <taxon>Gammaproteobacteria</taxon>
        <taxon>Lysobacterales</taxon>
        <taxon>Lysobacteraceae</taxon>
        <taxon>Novilysobacter</taxon>
    </lineage>
</organism>
<gene>
    <name evidence="6" type="ORF">INQ42_02340</name>
</gene>
<protein>
    <submittedName>
        <fullName evidence="6">TraR/DksA C4-type zinc finger protein</fullName>
    </submittedName>
</protein>
<evidence type="ECO:0000313" key="6">
    <source>
        <dbReference type="EMBL" id="QOW22464.1"/>
    </source>
</evidence>